<comment type="cofactor">
    <cofactor evidence="9">
        <name>[4Fe-4S] cluster</name>
        <dbReference type="ChEBI" id="CHEBI:49883"/>
    </cofactor>
    <text evidence="9">Binds 2 [4Fe-4S] clusters per subunit. One cluster is coordinated with 3 cysteines and an exchangeable S-adenosyl-L-methionine.</text>
</comment>
<dbReference type="Pfam" id="PF04055">
    <property type="entry name" value="Radical_SAM"/>
    <property type="match status" value="1"/>
</dbReference>
<keyword evidence="5 9" id="KW-0479">Metal-binding</keyword>
<dbReference type="InterPro" id="IPR007197">
    <property type="entry name" value="rSAM"/>
</dbReference>
<dbReference type="Gene3D" id="3.20.20.70">
    <property type="entry name" value="Aldolase class I"/>
    <property type="match status" value="1"/>
</dbReference>
<evidence type="ECO:0000256" key="1">
    <source>
        <dbReference type="ARBA" id="ARBA00022485"/>
    </source>
</evidence>
<evidence type="ECO:0000256" key="3">
    <source>
        <dbReference type="ARBA" id="ARBA00022679"/>
    </source>
</evidence>
<feature type="binding site" evidence="9">
    <location>
        <position position="118"/>
    </location>
    <ligand>
        <name>[4Fe-4S] cluster</name>
        <dbReference type="ChEBI" id="CHEBI:49883"/>
        <label>2</label>
        <note>4Fe-4S-S-AdoMet</note>
    </ligand>
</feature>
<feature type="compositionally biased region" description="Basic and acidic residues" evidence="10">
    <location>
        <begin position="328"/>
        <end position="344"/>
    </location>
</feature>
<sequence length="350" mass="39865">MGRFFMPAPSGTFHWLLSRLSHCVTLKTVSMFNTERMEPMAMTSCKPGNEHIRKPDWLKIKLNTNDNYVDLKKMMREKGLHTVCEEARCPNIHECWGERRTATFMILGAVCTRACRFCAVKTGLPNELDLAEPERVADSVALMNLKHAVITMVARDDQRDGGAGVMAETIRAIRRKNPFTTVEVLPSDLAGDYNSLKTLMDAKPDILNHNIETVRRMTKRVRARATYDRSLEFLRRAKEMQPEIPTKSSLMVGLGETWEEIIETMDDLRSNNVDIMTIGQYLQPTKKHIAVQKYYTPQEFGELREIAMTKGFSHCEAGPLVRSSYHADEQVNAAARERQRRGESEPAVQS</sequence>
<dbReference type="GO" id="GO:0016992">
    <property type="term" value="F:lipoate synthase activity"/>
    <property type="evidence" value="ECO:0007669"/>
    <property type="project" value="UniProtKB-UniRule"/>
</dbReference>
<evidence type="ECO:0000313" key="13">
    <source>
        <dbReference type="Proteomes" id="UP000198823"/>
    </source>
</evidence>
<dbReference type="InterPro" id="IPR006638">
    <property type="entry name" value="Elp3/MiaA/NifB-like_rSAM"/>
</dbReference>
<evidence type="ECO:0000256" key="10">
    <source>
        <dbReference type="SAM" id="MobiDB-lite"/>
    </source>
</evidence>
<dbReference type="InterPro" id="IPR013785">
    <property type="entry name" value="Aldolase_TIM"/>
</dbReference>
<comment type="function">
    <text evidence="9">Catalyzes the radical-mediated insertion of two sulfur atoms into the C-6 and C-8 positions of the octanoyl moiety bound to the lipoyl domains of lipoate-dependent enzymes, thereby converting the octanoylated domains into lipoylated derivatives.</text>
</comment>
<evidence type="ECO:0000256" key="4">
    <source>
        <dbReference type="ARBA" id="ARBA00022691"/>
    </source>
</evidence>
<dbReference type="Pfam" id="PF16881">
    <property type="entry name" value="LIAS_N"/>
    <property type="match status" value="1"/>
</dbReference>
<dbReference type="GO" id="GO:0046872">
    <property type="term" value="F:metal ion binding"/>
    <property type="evidence" value="ECO:0007669"/>
    <property type="project" value="UniProtKB-KW"/>
</dbReference>
<feature type="region of interest" description="Disordered" evidence="10">
    <location>
        <begin position="328"/>
        <end position="350"/>
    </location>
</feature>
<dbReference type="Proteomes" id="UP000198823">
    <property type="component" value="Unassembled WGS sequence"/>
</dbReference>
<feature type="binding site" evidence="9">
    <location>
        <position position="95"/>
    </location>
    <ligand>
        <name>[4Fe-4S] cluster</name>
        <dbReference type="ChEBI" id="CHEBI:49883"/>
        <label>1</label>
    </ligand>
</feature>
<keyword evidence="4 9" id="KW-0949">S-adenosyl-L-methionine</keyword>
<organism evidence="12 13">
    <name type="scientific">Bhargavaea beijingensis</name>
    <dbReference type="NCBI Taxonomy" id="426756"/>
    <lineage>
        <taxon>Bacteria</taxon>
        <taxon>Bacillati</taxon>
        <taxon>Bacillota</taxon>
        <taxon>Bacilli</taxon>
        <taxon>Bacillales</taxon>
        <taxon>Caryophanaceae</taxon>
        <taxon>Bhargavaea</taxon>
    </lineage>
</organism>
<dbReference type="PIRSF" id="PIRSF005963">
    <property type="entry name" value="Lipoyl_synth"/>
    <property type="match status" value="1"/>
</dbReference>
<feature type="binding site" evidence="9">
    <location>
        <position position="115"/>
    </location>
    <ligand>
        <name>[4Fe-4S] cluster</name>
        <dbReference type="ChEBI" id="CHEBI:49883"/>
        <label>2</label>
        <note>4Fe-4S-S-AdoMet</note>
    </ligand>
</feature>
<protein>
    <recommendedName>
        <fullName evidence="9">Lipoyl synthase</fullName>
        <ecNumber evidence="9">2.8.1.8</ecNumber>
    </recommendedName>
    <alternativeName>
        <fullName evidence="9">Lip-syn</fullName>
        <shortName evidence="9">LS</shortName>
    </alternativeName>
    <alternativeName>
        <fullName evidence="9">Lipoate synthase</fullName>
    </alternativeName>
    <alternativeName>
        <fullName evidence="9">Lipoic acid synthase</fullName>
    </alternativeName>
    <alternativeName>
        <fullName evidence="9">Sulfur insertion protein LipA</fullName>
    </alternativeName>
</protein>
<keyword evidence="6 9" id="KW-0408">Iron</keyword>
<dbReference type="PANTHER" id="PTHR10949:SF0">
    <property type="entry name" value="LIPOYL SYNTHASE, MITOCHONDRIAL"/>
    <property type="match status" value="1"/>
</dbReference>
<dbReference type="NCBIfam" id="NF004019">
    <property type="entry name" value="PRK05481.1"/>
    <property type="match status" value="1"/>
</dbReference>
<dbReference type="SMART" id="SM00729">
    <property type="entry name" value="Elp3"/>
    <property type="match status" value="1"/>
</dbReference>
<dbReference type="SFLD" id="SFLDG01058">
    <property type="entry name" value="lipoyl_synthase_like"/>
    <property type="match status" value="1"/>
</dbReference>
<feature type="domain" description="Radical SAM core" evidence="11">
    <location>
        <begin position="97"/>
        <end position="313"/>
    </location>
</feature>
<evidence type="ECO:0000256" key="9">
    <source>
        <dbReference type="HAMAP-Rule" id="MF_00206"/>
    </source>
</evidence>
<feature type="binding site" evidence="9">
    <location>
        <position position="324"/>
    </location>
    <ligand>
        <name>[4Fe-4S] cluster</name>
        <dbReference type="ChEBI" id="CHEBI:49883"/>
        <label>1</label>
    </ligand>
</feature>
<keyword evidence="1 9" id="KW-0004">4Fe-4S</keyword>
<dbReference type="PROSITE" id="PS51918">
    <property type="entry name" value="RADICAL_SAM"/>
    <property type="match status" value="1"/>
</dbReference>
<accession>A0A1G7F1Z2</accession>
<feature type="binding site" evidence="9">
    <location>
        <position position="111"/>
    </location>
    <ligand>
        <name>[4Fe-4S] cluster</name>
        <dbReference type="ChEBI" id="CHEBI:49883"/>
        <label>2</label>
        <note>4Fe-4S-S-AdoMet</note>
    </ligand>
</feature>
<feature type="binding site" evidence="9">
    <location>
        <position position="84"/>
    </location>
    <ligand>
        <name>[4Fe-4S] cluster</name>
        <dbReference type="ChEBI" id="CHEBI:49883"/>
        <label>1</label>
    </ligand>
</feature>
<dbReference type="CDD" id="cd01335">
    <property type="entry name" value="Radical_SAM"/>
    <property type="match status" value="1"/>
</dbReference>
<evidence type="ECO:0000256" key="5">
    <source>
        <dbReference type="ARBA" id="ARBA00022723"/>
    </source>
</evidence>
<comment type="pathway">
    <text evidence="9">Protein modification; protein lipoylation via endogenous pathway; protein N(6)-(lipoyl)lysine from octanoyl-[acyl-carrier-protein].</text>
</comment>
<dbReference type="EC" id="2.8.1.8" evidence="9"/>
<dbReference type="HAMAP" id="MF_00206">
    <property type="entry name" value="Lipoyl_synth"/>
    <property type="match status" value="1"/>
</dbReference>
<comment type="catalytic activity">
    <reaction evidence="8 9">
        <text>[[Fe-S] cluster scaffold protein carrying a second [4Fe-4S](2+) cluster] + N(6)-octanoyl-L-lysyl-[protein] + 2 oxidized [2Fe-2S]-[ferredoxin] + 2 S-adenosyl-L-methionine + 4 H(+) = [[Fe-S] cluster scaffold protein] + N(6)-[(R)-dihydrolipoyl]-L-lysyl-[protein] + 4 Fe(3+) + 2 hydrogen sulfide + 2 5'-deoxyadenosine + 2 L-methionine + 2 reduced [2Fe-2S]-[ferredoxin]</text>
        <dbReference type="Rhea" id="RHEA:16585"/>
        <dbReference type="Rhea" id="RHEA-COMP:9928"/>
        <dbReference type="Rhea" id="RHEA-COMP:10000"/>
        <dbReference type="Rhea" id="RHEA-COMP:10001"/>
        <dbReference type="Rhea" id="RHEA-COMP:10475"/>
        <dbReference type="Rhea" id="RHEA-COMP:14568"/>
        <dbReference type="Rhea" id="RHEA-COMP:14569"/>
        <dbReference type="ChEBI" id="CHEBI:15378"/>
        <dbReference type="ChEBI" id="CHEBI:17319"/>
        <dbReference type="ChEBI" id="CHEBI:29034"/>
        <dbReference type="ChEBI" id="CHEBI:29919"/>
        <dbReference type="ChEBI" id="CHEBI:33722"/>
        <dbReference type="ChEBI" id="CHEBI:33737"/>
        <dbReference type="ChEBI" id="CHEBI:33738"/>
        <dbReference type="ChEBI" id="CHEBI:57844"/>
        <dbReference type="ChEBI" id="CHEBI:59789"/>
        <dbReference type="ChEBI" id="CHEBI:78809"/>
        <dbReference type="ChEBI" id="CHEBI:83100"/>
        <dbReference type="EC" id="2.8.1.8"/>
    </reaction>
</comment>
<dbReference type="NCBIfam" id="NF009544">
    <property type="entry name" value="PRK12928.1"/>
    <property type="match status" value="1"/>
</dbReference>
<proteinExistence type="inferred from homology"/>
<evidence type="ECO:0000256" key="8">
    <source>
        <dbReference type="ARBA" id="ARBA00047326"/>
    </source>
</evidence>
<dbReference type="GO" id="GO:0005737">
    <property type="term" value="C:cytoplasm"/>
    <property type="evidence" value="ECO:0007669"/>
    <property type="project" value="UniProtKB-SubCell"/>
</dbReference>
<gene>
    <name evidence="9" type="primary">lipA</name>
    <name evidence="12" type="ORF">SAMN04488126_11639</name>
</gene>
<dbReference type="NCBIfam" id="TIGR00510">
    <property type="entry name" value="lipA"/>
    <property type="match status" value="1"/>
</dbReference>
<dbReference type="GO" id="GO:0009249">
    <property type="term" value="P:protein lipoylation"/>
    <property type="evidence" value="ECO:0007669"/>
    <property type="project" value="UniProtKB-UniRule"/>
</dbReference>
<evidence type="ECO:0000256" key="6">
    <source>
        <dbReference type="ARBA" id="ARBA00023004"/>
    </source>
</evidence>
<evidence type="ECO:0000256" key="2">
    <source>
        <dbReference type="ARBA" id="ARBA00022490"/>
    </source>
</evidence>
<dbReference type="EMBL" id="FNAR01000016">
    <property type="protein sequence ID" value="SDE69970.1"/>
    <property type="molecule type" value="Genomic_DNA"/>
</dbReference>
<dbReference type="InterPro" id="IPR058240">
    <property type="entry name" value="rSAM_sf"/>
</dbReference>
<dbReference type="FunFam" id="3.20.20.70:FF:000040">
    <property type="entry name" value="Lipoyl synthase"/>
    <property type="match status" value="1"/>
</dbReference>
<evidence type="ECO:0000256" key="7">
    <source>
        <dbReference type="ARBA" id="ARBA00023014"/>
    </source>
</evidence>
<feature type="binding site" evidence="9">
    <location>
        <position position="89"/>
    </location>
    <ligand>
        <name>[4Fe-4S] cluster</name>
        <dbReference type="ChEBI" id="CHEBI:49883"/>
        <label>1</label>
    </ligand>
</feature>
<dbReference type="PANTHER" id="PTHR10949">
    <property type="entry name" value="LIPOYL SYNTHASE"/>
    <property type="match status" value="1"/>
</dbReference>
<reference evidence="12 13" key="1">
    <citation type="submission" date="2016-10" db="EMBL/GenBank/DDBJ databases">
        <authorList>
            <person name="de Groot N.N."/>
        </authorList>
    </citation>
    <scope>NUCLEOTIDE SEQUENCE [LARGE SCALE GENOMIC DNA]</scope>
    <source>
        <strain evidence="12 13">CGMCC 1.6762</strain>
    </source>
</reference>
<dbReference type="InterPro" id="IPR031691">
    <property type="entry name" value="LIAS_N"/>
</dbReference>
<keyword evidence="7 9" id="KW-0411">Iron-sulfur</keyword>
<comment type="subcellular location">
    <subcellularLocation>
        <location evidence="9">Cytoplasm</location>
    </subcellularLocation>
</comment>
<keyword evidence="3 9" id="KW-0808">Transferase</keyword>
<evidence type="ECO:0000313" key="12">
    <source>
        <dbReference type="EMBL" id="SDE69970.1"/>
    </source>
</evidence>
<dbReference type="InterPro" id="IPR003698">
    <property type="entry name" value="Lipoyl_synth"/>
</dbReference>
<dbReference type="SUPFAM" id="SSF102114">
    <property type="entry name" value="Radical SAM enzymes"/>
    <property type="match status" value="1"/>
</dbReference>
<evidence type="ECO:0000259" key="11">
    <source>
        <dbReference type="PROSITE" id="PS51918"/>
    </source>
</evidence>
<dbReference type="STRING" id="426756.SAMN04488126_11639"/>
<name>A0A1G7F1Z2_9BACL</name>
<dbReference type="SFLD" id="SFLDS00029">
    <property type="entry name" value="Radical_SAM"/>
    <property type="match status" value="1"/>
</dbReference>
<dbReference type="SFLD" id="SFLDF00271">
    <property type="entry name" value="lipoyl_synthase"/>
    <property type="match status" value="1"/>
</dbReference>
<keyword evidence="2 9" id="KW-0963">Cytoplasm</keyword>
<dbReference type="AlphaFoldDB" id="A0A1G7F1Z2"/>
<comment type="similarity">
    <text evidence="9">Belongs to the radical SAM superfamily. Lipoyl synthase family.</text>
</comment>
<dbReference type="GO" id="GO:0051539">
    <property type="term" value="F:4 iron, 4 sulfur cluster binding"/>
    <property type="evidence" value="ECO:0007669"/>
    <property type="project" value="UniProtKB-UniRule"/>
</dbReference>